<dbReference type="InterPro" id="IPR036691">
    <property type="entry name" value="Endo/exonu/phosph_ase_sf"/>
</dbReference>
<evidence type="ECO:0000313" key="3">
    <source>
        <dbReference type="Proteomes" id="UP000887116"/>
    </source>
</evidence>
<reference evidence="2" key="1">
    <citation type="submission" date="2020-07" db="EMBL/GenBank/DDBJ databases">
        <title>Multicomponent nature underlies the extraordinary mechanical properties of spider dragline silk.</title>
        <authorList>
            <person name="Kono N."/>
            <person name="Nakamura H."/>
            <person name="Mori M."/>
            <person name="Yoshida Y."/>
            <person name="Ohtoshi R."/>
            <person name="Malay A.D."/>
            <person name="Moran D.A.P."/>
            <person name="Tomita M."/>
            <person name="Numata K."/>
            <person name="Arakawa K."/>
        </authorList>
    </citation>
    <scope>NUCLEOTIDE SEQUENCE</scope>
</reference>
<dbReference type="OrthoDB" id="6437038at2759"/>
<name>A0A8X6GM36_TRICU</name>
<dbReference type="Proteomes" id="UP000887116">
    <property type="component" value="Unassembled WGS sequence"/>
</dbReference>
<protein>
    <recommendedName>
        <fullName evidence="1">Endonuclease/exonuclease/phosphatase domain-containing protein</fullName>
    </recommendedName>
</protein>
<keyword evidence="3" id="KW-1185">Reference proteome</keyword>
<dbReference type="Gene3D" id="3.60.10.10">
    <property type="entry name" value="Endonuclease/exonuclease/phosphatase"/>
    <property type="match status" value="1"/>
</dbReference>
<dbReference type="AlphaFoldDB" id="A0A8X6GM36"/>
<accession>A0A8X6GM36</accession>
<gene>
    <name evidence="2" type="primary">AVEN_152336_1</name>
    <name evidence="2" type="ORF">TNCT_115211</name>
</gene>
<feature type="domain" description="Endonuclease/exonuclease/phosphatase" evidence="1">
    <location>
        <begin position="8"/>
        <end position="76"/>
    </location>
</feature>
<organism evidence="2 3">
    <name type="scientific">Trichonephila clavata</name>
    <name type="common">Joro spider</name>
    <name type="synonym">Nephila clavata</name>
    <dbReference type="NCBI Taxonomy" id="2740835"/>
    <lineage>
        <taxon>Eukaryota</taxon>
        <taxon>Metazoa</taxon>
        <taxon>Ecdysozoa</taxon>
        <taxon>Arthropoda</taxon>
        <taxon>Chelicerata</taxon>
        <taxon>Arachnida</taxon>
        <taxon>Araneae</taxon>
        <taxon>Araneomorphae</taxon>
        <taxon>Entelegynae</taxon>
        <taxon>Araneoidea</taxon>
        <taxon>Nephilidae</taxon>
        <taxon>Trichonephila</taxon>
    </lineage>
</organism>
<dbReference type="SUPFAM" id="SSF56219">
    <property type="entry name" value="DNase I-like"/>
    <property type="match status" value="1"/>
</dbReference>
<dbReference type="GO" id="GO:0003824">
    <property type="term" value="F:catalytic activity"/>
    <property type="evidence" value="ECO:0007669"/>
    <property type="project" value="InterPro"/>
</dbReference>
<proteinExistence type="predicted"/>
<dbReference type="Pfam" id="PF14529">
    <property type="entry name" value="Exo_endo_phos_2"/>
    <property type="match status" value="1"/>
</dbReference>
<comment type="caution">
    <text evidence="2">The sequence shown here is derived from an EMBL/GenBank/DDBJ whole genome shotgun (WGS) entry which is preliminary data.</text>
</comment>
<dbReference type="InterPro" id="IPR005135">
    <property type="entry name" value="Endo/exonuclease/phosphatase"/>
</dbReference>
<dbReference type="EMBL" id="BMAO01006209">
    <property type="protein sequence ID" value="GFR06943.1"/>
    <property type="molecule type" value="Genomic_DNA"/>
</dbReference>
<evidence type="ECO:0000259" key="1">
    <source>
        <dbReference type="Pfam" id="PF14529"/>
    </source>
</evidence>
<evidence type="ECO:0000313" key="2">
    <source>
        <dbReference type="EMBL" id="GFR06943.1"/>
    </source>
</evidence>
<sequence>MEGVIEDKTIILGDFNVKNTPWGSPITNARGSELNNLINDKAFLPLNDGTPTFRSNSCGSTDVLDLTFISSGLFHYSSWRVLAILAAITFLF</sequence>